<evidence type="ECO:0000256" key="8">
    <source>
        <dbReference type="ARBA" id="ARBA00023015"/>
    </source>
</evidence>
<dbReference type="PANTHER" id="PTHR14003">
    <property type="entry name" value="TRANSCRIPTIONAL REPRESSOR PROTEIN YY"/>
    <property type="match status" value="1"/>
</dbReference>
<dbReference type="PaxDb" id="8022-A0A060XZJ2"/>
<dbReference type="FunFam" id="3.30.160.60:FF:000624">
    <property type="entry name" value="zinc finger protein 697"/>
    <property type="match status" value="1"/>
</dbReference>
<evidence type="ECO:0000256" key="12">
    <source>
        <dbReference type="PROSITE-ProRule" id="PRU00042"/>
    </source>
</evidence>
<keyword evidence="10" id="KW-0804">Transcription</keyword>
<keyword evidence="11" id="KW-0539">Nucleus</keyword>
<evidence type="ECO:0000256" key="5">
    <source>
        <dbReference type="ARBA" id="ARBA00022737"/>
    </source>
</evidence>
<dbReference type="PROSITE" id="PS50157">
    <property type="entry name" value="ZINC_FINGER_C2H2_2"/>
    <property type="match status" value="6"/>
</dbReference>
<evidence type="ECO:0000256" key="9">
    <source>
        <dbReference type="ARBA" id="ARBA00023125"/>
    </source>
</evidence>
<reference evidence="15" key="2">
    <citation type="submission" date="2014-03" db="EMBL/GenBank/DDBJ databases">
        <authorList>
            <person name="Genoscope - CEA"/>
        </authorList>
    </citation>
    <scope>NUCLEOTIDE SEQUENCE</scope>
</reference>
<reference evidence="15" key="1">
    <citation type="journal article" date="2014" name="Nat. Commun.">
        <title>The rainbow trout genome provides novel insights into evolution after whole-genome duplication in vertebrates.</title>
        <authorList>
            <person name="Berthelot C."/>
            <person name="Brunet F."/>
            <person name="Chalopin D."/>
            <person name="Juanchich A."/>
            <person name="Bernard M."/>
            <person name="Noel B."/>
            <person name="Bento P."/>
            <person name="Da Silva C."/>
            <person name="Labadie K."/>
            <person name="Alberti A."/>
            <person name="Aury J.M."/>
            <person name="Louis A."/>
            <person name="Dehais P."/>
            <person name="Bardou P."/>
            <person name="Montfort J."/>
            <person name="Klopp C."/>
            <person name="Cabau C."/>
            <person name="Gaspin C."/>
            <person name="Thorgaard G.H."/>
            <person name="Boussaha M."/>
            <person name="Quillet E."/>
            <person name="Guyomard R."/>
            <person name="Galiana D."/>
            <person name="Bobe J."/>
            <person name="Volff J.N."/>
            <person name="Genet C."/>
            <person name="Wincker P."/>
            <person name="Jaillon O."/>
            <person name="Roest Crollius H."/>
            <person name="Guiguen Y."/>
        </authorList>
    </citation>
    <scope>NUCLEOTIDE SEQUENCE [LARGE SCALE GENOMIC DNA]</scope>
</reference>
<dbReference type="FunFam" id="3.30.160.60:FF:000097">
    <property type="entry name" value="Zinc finger protein"/>
    <property type="match status" value="1"/>
</dbReference>
<dbReference type="SMART" id="SM00355">
    <property type="entry name" value="ZnF_C2H2"/>
    <property type="match status" value="6"/>
</dbReference>
<feature type="region of interest" description="Disordered" evidence="13">
    <location>
        <begin position="105"/>
        <end position="152"/>
    </location>
</feature>
<keyword evidence="7" id="KW-0862">Zinc</keyword>
<dbReference type="GO" id="GO:0000981">
    <property type="term" value="F:DNA-binding transcription factor activity, RNA polymerase II-specific"/>
    <property type="evidence" value="ECO:0007669"/>
    <property type="project" value="TreeGrafter"/>
</dbReference>
<dbReference type="InterPro" id="IPR036236">
    <property type="entry name" value="Znf_C2H2_sf"/>
</dbReference>
<proteinExistence type="inferred from homology"/>
<feature type="domain" description="C2H2-type" evidence="14">
    <location>
        <begin position="314"/>
        <end position="341"/>
    </location>
</feature>
<dbReference type="PROSITE" id="PS00028">
    <property type="entry name" value="ZINC_FINGER_C2H2_1"/>
    <property type="match status" value="6"/>
</dbReference>
<dbReference type="AlphaFoldDB" id="A0A060XZJ2"/>
<keyword evidence="6 12" id="KW-0863">Zinc-finger</keyword>
<organism evidence="15 16">
    <name type="scientific">Oncorhynchus mykiss</name>
    <name type="common">Rainbow trout</name>
    <name type="synonym">Salmo gairdneri</name>
    <dbReference type="NCBI Taxonomy" id="8022"/>
    <lineage>
        <taxon>Eukaryota</taxon>
        <taxon>Metazoa</taxon>
        <taxon>Chordata</taxon>
        <taxon>Craniata</taxon>
        <taxon>Vertebrata</taxon>
        <taxon>Euteleostomi</taxon>
        <taxon>Actinopterygii</taxon>
        <taxon>Neopterygii</taxon>
        <taxon>Teleostei</taxon>
        <taxon>Protacanthopterygii</taxon>
        <taxon>Salmoniformes</taxon>
        <taxon>Salmonidae</taxon>
        <taxon>Salmoninae</taxon>
        <taxon>Oncorhynchus</taxon>
    </lineage>
</organism>
<evidence type="ECO:0000256" key="7">
    <source>
        <dbReference type="ARBA" id="ARBA00022833"/>
    </source>
</evidence>
<dbReference type="FunFam" id="3.30.160.60:FF:002343">
    <property type="entry name" value="Zinc finger protein 33A"/>
    <property type="match status" value="1"/>
</dbReference>
<keyword evidence="4" id="KW-0479">Metal-binding</keyword>
<evidence type="ECO:0000256" key="1">
    <source>
        <dbReference type="ARBA" id="ARBA00003767"/>
    </source>
</evidence>
<dbReference type="InterPro" id="IPR013087">
    <property type="entry name" value="Znf_C2H2_type"/>
</dbReference>
<evidence type="ECO:0000256" key="10">
    <source>
        <dbReference type="ARBA" id="ARBA00023163"/>
    </source>
</evidence>
<dbReference type="GO" id="GO:0000978">
    <property type="term" value="F:RNA polymerase II cis-regulatory region sequence-specific DNA binding"/>
    <property type="evidence" value="ECO:0007669"/>
    <property type="project" value="TreeGrafter"/>
</dbReference>
<comment type="function">
    <text evidence="1">May be involved in transcriptional regulation.</text>
</comment>
<dbReference type="SUPFAM" id="SSF57667">
    <property type="entry name" value="beta-beta-alpha zinc fingers"/>
    <property type="match status" value="3"/>
</dbReference>
<evidence type="ECO:0000256" key="2">
    <source>
        <dbReference type="ARBA" id="ARBA00004123"/>
    </source>
</evidence>
<dbReference type="Proteomes" id="UP000193380">
    <property type="component" value="Unassembled WGS sequence"/>
</dbReference>
<comment type="subcellular location">
    <subcellularLocation>
        <location evidence="2">Nucleus</location>
    </subcellularLocation>
</comment>
<accession>A0A060XZJ2</accession>
<dbReference type="FunFam" id="3.30.160.60:FF:001498">
    <property type="entry name" value="Zinc finger protein 404"/>
    <property type="match status" value="1"/>
</dbReference>
<dbReference type="STRING" id="8022.A0A060XZJ2"/>
<keyword evidence="8" id="KW-0805">Transcription regulation</keyword>
<dbReference type="FunFam" id="3.30.160.60:FF:001270">
    <property type="entry name" value="zinc finger protein 583 isoform X1"/>
    <property type="match status" value="1"/>
</dbReference>
<keyword evidence="5" id="KW-0677">Repeat</keyword>
<dbReference type="GO" id="GO:0008270">
    <property type="term" value="F:zinc ion binding"/>
    <property type="evidence" value="ECO:0007669"/>
    <property type="project" value="UniProtKB-KW"/>
</dbReference>
<evidence type="ECO:0000256" key="3">
    <source>
        <dbReference type="ARBA" id="ARBA00006991"/>
    </source>
</evidence>
<dbReference type="FunFam" id="3.30.160.60:FF:000340">
    <property type="entry name" value="zinc finger protein 473 isoform X1"/>
    <property type="match status" value="1"/>
</dbReference>
<protein>
    <recommendedName>
        <fullName evidence="14">C2H2-type domain-containing protein</fullName>
    </recommendedName>
</protein>
<dbReference type="GO" id="GO:0005667">
    <property type="term" value="C:transcription regulator complex"/>
    <property type="evidence" value="ECO:0007669"/>
    <property type="project" value="TreeGrafter"/>
</dbReference>
<feature type="compositionally biased region" description="Polar residues" evidence="13">
    <location>
        <begin position="105"/>
        <end position="116"/>
    </location>
</feature>
<evidence type="ECO:0000256" key="6">
    <source>
        <dbReference type="ARBA" id="ARBA00022771"/>
    </source>
</evidence>
<feature type="domain" description="C2H2-type" evidence="14">
    <location>
        <begin position="286"/>
        <end position="313"/>
    </location>
</feature>
<feature type="domain" description="C2H2-type" evidence="14">
    <location>
        <begin position="230"/>
        <end position="257"/>
    </location>
</feature>
<feature type="domain" description="C2H2-type" evidence="14">
    <location>
        <begin position="342"/>
        <end position="366"/>
    </location>
</feature>
<evidence type="ECO:0000256" key="11">
    <source>
        <dbReference type="ARBA" id="ARBA00023242"/>
    </source>
</evidence>
<dbReference type="GO" id="GO:0031519">
    <property type="term" value="C:PcG protein complex"/>
    <property type="evidence" value="ECO:0007669"/>
    <property type="project" value="TreeGrafter"/>
</dbReference>
<dbReference type="Gene3D" id="3.30.160.60">
    <property type="entry name" value="Classic Zinc Finger"/>
    <property type="match status" value="6"/>
</dbReference>
<evidence type="ECO:0000313" key="16">
    <source>
        <dbReference type="Proteomes" id="UP000193380"/>
    </source>
</evidence>
<evidence type="ECO:0000259" key="14">
    <source>
        <dbReference type="PROSITE" id="PS50157"/>
    </source>
</evidence>
<evidence type="ECO:0000256" key="4">
    <source>
        <dbReference type="ARBA" id="ARBA00022723"/>
    </source>
</evidence>
<evidence type="ECO:0000256" key="13">
    <source>
        <dbReference type="SAM" id="MobiDB-lite"/>
    </source>
</evidence>
<dbReference type="Pfam" id="PF00096">
    <property type="entry name" value="zf-C2H2"/>
    <property type="match status" value="6"/>
</dbReference>
<feature type="compositionally biased region" description="Basic and acidic residues" evidence="13">
    <location>
        <begin position="125"/>
        <end position="137"/>
    </location>
</feature>
<name>A0A060XZJ2_ONCMY</name>
<gene>
    <name evidence="15" type="ORF">GSONMT00035939001</name>
</gene>
<dbReference type="PANTHER" id="PTHR14003:SF23">
    <property type="entry name" value="ZINC FINGER PROTEIN 143"/>
    <property type="match status" value="1"/>
</dbReference>
<evidence type="ECO:0000313" key="15">
    <source>
        <dbReference type="EMBL" id="CDQ84886.1"/>
    </source>
</evidence>
<feature type="domain" description="C2H2-type" evidence="14">
    <location>
        <begin position="202"/>
        <end position="229"/>
    </location>
</feature>
<feature type="domain" description="C2H2-type" evidence="14">
    <location>
        <begin position="258"/>
        <end position="285"/>
    </location>
</feature>
<comment type="similarity">
    <text evidence="3">Belongs to the krueppel C2H2-type zinc-finger protein family.</text>
</comment>
<sequence length="399" mass="46344">MWQKLWLFIYFLFHLYLTRSFNIYLIANMSKLQLLNVFVAERLSAAAVEIFGAVEKTIAEFQELILCSAEENERLRRLLAMVIKPEIKLHRVDFQLLTPVVPPEQQNCDQEWSPSLGQDDPEPTQIKEEQQELRLSQEDPPQPSHLYQNQTVDDEERSALPIIITEEIKTDPDVEDYRVPQPTSDQPLSVHPDCSAAVEKLYQCKQCGNSFTRKGHLTIHSRIHTGEKPYQCKQCGRCFNVMSNLKQHMRIHTGQKSYQCKDCGKCFSRKCDLDRHTRIHTGDKYFQCEDCGNAFNQKIELTLHMRIHRGQRTYSCPVCKKSYMELSHLRRHQSVHTGEKLHQCKECDKCFSYKGSLKLHMSTHTNGIHNITAMSAASESEVKTTNYTLSLWISCYIQL</sequence>
<dbReference type="GO" id="GO:0000785">
    <property type="term" value="C:chromatin"/>
    <property type="evidence" value="ECO:0007669"/>
    <property type="project" value="TreeGrafter"/>
</dbReference>
<dbReference type="EMBL" id="FR906587">
    <property type="protein sequence ID" value="CDQ84886.1"/>
    <property type="molecule type" value="Genomic_DNA"/>
</dbReference>
<keyword evidence="9" id="KW-0238">DNA-binding</keyword>